<evidence type="ECO:0000256" key="6">
    <source>
        <dbReference type="ARBA" id="ARBA00022842"/>
    </source>
</evidence>
<feature type="compositionally biased region" description="Acidic residues" evidence="12">
    <location>
        <begin position="1"/>
        <end position="11"/>
    </location>
</feature>
<reference evidence="14" key="1">
    <citation type="submission" date="2023-06" db="EMBL/GenBank/DDBJ databases">
        <title>Survivors Of The Sea: Transcriptome response of Skeletonema marinoi to long-term dormancy.</title>
        <authorList>
            <person name="Pinder M.I.M."/>
            <person name="Kourtchenko O."/>
            <person name="Robertson E.K."/>
            <person name="Larsson T."/>
            <person name="Maumus F."/>
            <person name="Osuna-Cruz C.M."/>
            <person name="Vancaester E."/>
            <person name="Stenow R."/>
            <person name="Vandepoele K."/>
            <person name="Ploug H."/>
            <person name="Bruchert V."/>
            <person name="Godhe A."/>
            <person name="Topel M."/>
        </authorList>
    </citation>
    <scope>NUCLEOTIDE SEQUENCE</scope>
    <source>
        <strain evidence="14">R05AC</strain>
    </source>
</reference>
<dbReference type="GO" id="GO:0050897">
    <property type="term" value="F:cobalt ion binding"/>
    <property type="evidence" value="ECO:0007669"/>
    <property type="project" value="TreeGrafter"/>
</dbReference>
<evidence type="ECO:0000313" key="15">
    <source>
        <dbReference type="Proteomes" id="UP001224775"/>
    </source>
</evidence>
<keyword evidence="15" id="KW-1185">Reference proteome</keyword>
<feature type="region of interest" description="Disordered" evidence="12">
    <location>
        <begin position="1"/>
        <end position="47"/>
    </location>
</feature>
<comment type="function">
    <text evidence="11">Mediates influx of magnesium ions. Alternates between open and closed states. Activated by low cytoplasmic Mg(2+) levels. Inactive when cytoplasmic Mg(2+) levels are high.</text>
</comment>
<keyword evidence="3" id="KW-0813">Transport</keyword>
<dbReference type="Pfam" id="PF01544">
    <property type="entry name" value="CorA"/>
    <property type="match status" value="1"/>
</dbReference>
<accession>A0AAD8Y877</accession>
<gene>
    <name evidence="14" type="ORF">QTG54_008904</name>
</gene>
<evidence type="ECO:0000256" key="7">
    <source>
        <dbReference type="ARBA" id="ARBA00022989"/>
    </source>
</evidence>
<dbReference type="InterPro" id="IPR002523">
    <property type="entry name" value="MgTranspt_CorA/ZnTranspt_ZntB"/>
</dbReference>
<keyword evidence="4" id="KW-1003">Cell membrane</keyword>
<feature type="transmembrane region" description="Helical" evidence="13">
    <location>
        <begin position="439"/>
        <end position="458"/>
    </location>
</feature>
<evidence type="ECO:0000256" key="4">
    <source>
        <dbReference type="ARBA" id="ARBA00022475"/>
    </source>
</evidence>
<keyword evidence="6" id="KW-0460">Magnesium</keyword>
<comment type="similarity">
    <text evidence="2">Belongs to the CorA metal ion transporter (MIT) (TC 1.A.35) family.</text>
</comment>
<evidence type="ECO:0000256" key="12">
    <source>
        <dbReference type="SAM" id="MobiDB-lite"/>
    </source>
</evidence>
<comment type="subcellular location">
    <subcellularLocation>
        <location evidence="1">Cell membrane</location>
        <topology evidence="1">Multi-pass membrane protein</topology>
    </subcellularLocation>
</comment>
<keyword evidence="9 13" id="KW-0472">Membrane</keyword>
<feature type="compositionally biased region" description="Basic and acidic residues" evidence="12">
    <location>
        <begin position="20"/>
        <end position="32"/>
    </location>
</feature>
<dbReference type="Gene3D" id="1.20.58.340">
    <property type="entry name" value="Magnesium transport protein CorA, transmembrane region"/>
    <property type="match status" value="1"/>
</dbReference>
<dbReference type="FunFam" id="1.20.58.340:FF:000004">
    <property type="entry name" value="Magnesium transport protein CorA"/>
    <property type="match status" value="1"/>
</dbReference>
<protein>
    <submittedName>
        <fullName evidence="14">Magnesium transporter CorA family protein</fullName>
    </submittedName>
</protein>
<evidence type="ECO:0000256" key="8">
    <source>
        <dbReference type="ARBA" id="ARBA00023065"/>
    </source>
</evidence>
<comment type="caution">
    <text evidence="14">The sequence shown here is derived from an EMBL/GenBank/DDBJ whole genome shotgun (WGS) entry which is preliminary data.</text>
</comment>
<dbReference type="GO" id="GO:0005886">
    <property type="term" value="C:plasma membrane"/>
    <property type="evidence" value="ECO:0007669"/>
    <property type="project" value="UniProtKB-SubCell"/>
</dbReference>
<feature type="transmembrane region" description="Helical" evidence="13">
    <location>
        <begin position="405"/>
        <end position="427"/>
    </location>
</feature>
<evidence type="ECO:0000256" key="5">
    <source>
        <dbReference type="ARBA" id="ARBA00022692"/>
    </source>
</evidence>
<name>A0AAD8Y877_9STRA</name>
<evidence type="ECO:0000256" key="9">
    <source>
        <dbReference type="ARBA" id="ARBA00023136"/>
    </source>
</evidence>
<dbReference type="SUPFAM" id="SSF144083">
    <property type="entry name" value="Magnesium transport protein CorA, transmembrane region"/>
    <property type="match status" value="1"/>
</dbReference>
<dbReference type="EMBL" id="JATAAI010000015">
    <property type="protein sequence ID" value="KAK1740809.1"/>
    <property type="molecule type" value="Genomic_DNA"/>
</dbReference>
<dbReference type="GO" id="GO:0015087">
    <property type="term" value="F:cobalt ion transmembrane transporter activity"/>
    <property type="evidence" value="ECO:0007669"/>
    <property type="project" value="TreeGrafter"/>
</dbReference>
<evidence type="ECO:0000256" key="11">
    <source>
        <dbReference type="ARBA" id="ARBA00045497"/>
    </source>
</evidence>
<evidence type="ECO:0000256" key="2">
    <source>
        <dbReference type="ARBA" id="ARBA00009765"/>
    </source>
</evidence>
<evidence type="ECO:0000256" key="3">
    <source>
        <dbReference type="ARBA" id="ARBA00022448"/>
    </source>
</evidence>
<evidence type="ECO:0000313" key="14">
    <source>
        <dbReference type="EMBL" id="KAK1740809.1"/>
    </source>
</evidence>
<dbReference type="GO" id="GO:0015095">
    <property type="term" value="F:magnesium ion transmembrane transporter activity"/>
    <property type="evidence" value="ECO:0007669"/>
    <property type="project" value="TreeGrafter"/>
</dbReference>
<dbReference type="Proteomes" id="UP001224775">
    <property type="component" value="Unassembled WGS sequence"/>
</dbReference>
<dbReference type="PANTHER" id="PTHR46494:SF1">
    <property type="entry name" value="CORA FAMILY METAL ION TRANSPORTER (EUROFUNG)"/>
    <property type="match status" value="1"/>
</dbReference>
<evidence type="ECO:0000256" key="10">
    <source>
        <dbReference type="ARBA" id="ARBA00034269"/>
    </source>
</evidence>
<keyword evidence="5 13" id="KW-0812">Transmembrane</keyword>
<dbReference type="PANTHER" id="PTHR46494">
    <property type="entry name" value="CORA FAMILY METAL ION TRANSPORTER (EUROFUNG)"/>
    <property type="match status" value="1"/>
</dbReference>
<evidence type="ECO:0000256" key="13">
    <source>
        <dbReference type="SAM" id="Phobius"/>
    </source>
</evidence>
<feature type="compositionally biased region" description="Basic and acidic residues" evidence="12">
    <location>
        <begin position="141"/>
        <end position="151"/>
    </location>
</feature>
<sequence>MRQQVIDEELGDFSPPRRSIHSDGSDLMRHDSSLSAQSSETTPKDEHLDHVSEMTPLMAMTGDRAASELSPQKLRPIQRSLSEESIATVAALPGMILRSHSIHVGAAGRHSEVTCSIRPSSTKAALKAVQQEQRAWRRKHEQQNSRTDDIPTKMQPKSSFAMKESYWIDIETPPRSTEELSDFLYQLRLPPFFVSILSEPATWTSEVVALQFISLAIFQILPADPESDEIAHVALLSMPRLLVTFSTFPKNEEADGLYNLVHQYMKQRERVPEPTSSGLLLAWLQFHVRRTATALRKLRARAVEMDNELDQDFQNFDFEDLVEAKDCLLNVLSVAEEQHGTIDALSAAEKGSEGFNFSNCCAALSVLEAHASSNERLSSRVDKHLNELRERIMAHREDNINQKMALLTILSAVFMPLTLLTGIWGMNFESMPELEMKGAYQKALLGMLILALCMVFSFQRAGFTAHP</sequence>
<feature type="region of interest" description="Disordered" evidence="12">
    <location>
        <begin position="134"/>
        <end position="155"/>
    </location>
</feature>
<keyword evidence="8" id="KW-0406">Ion transport</keyword>
<dbReference type="AlphaFoldDB" id="A0AAD8Y877"/>
<dbReference type="InterPro" id="IPR045863">
    <property type="entry name" value="CorA_TM1_TM2"/>
</dbReference>
<organism evidence="14 15">
    <name type="scientific">Skeletonema marinoi</name>
    <dbReference type="NCBI Taxonomy" id="267567"/>
    <lineage>
        <taxon>Eukaryota</taxon>
        <taxon>Sar</taxon>
        <taxon>Stramenopiles</taxon>
        <taxon>Ochrophyta</taxon>
        <taxon>Bacillariophyta</taxon>
        <taxon>Coscinodiscophyceae</taxon>
        <taxon>Thalassiosirophycidae</taxon>
        <taxon>Thalassiosirales</taxon>
        <taxon>Skeletonemataceae</taxon>
        <taxon>Skeletonema</taxon>
        <taxon>Skeletonema marinoi-dohrnii complex</taxon>
    </lineage>
</organism>
<evidence type="ECO:0000256" key="1">
    <source>
        <dbReference type="ARBA" id="ARBA00004651"/>
    </source>
</evidence>
<proteinExistence type="inferred from homology"/>
<comment type="catalytic activity">
    <reaction evidence="10">
        <text>Mg(2+)(in) = Mg(2+)(out)</text>
        <dbReference type="Rhea" id="RHEA:29827"/>
        <dbReference type="ChEBI" id="CHEBI:18420"/>
    </reaction>
</comment>
<keyword evidence="7 13" id="KW-1133">Transmembrane helix</keyword>
<dbReference type="GO" id="GO:0000287">
    <property type="term" value="F:magnesium ion binding"/>
    <property type="evidence" value="ECO:0007669"/>
    <property type="project" value="TreeGrafter"/>
</dbReference>